<dbReference type="Pfam" id="PF13481">
    <property type="entry name" value="AAA_25"/>
    <property type="match status" value="1"/>
</dbReference>
<proteinExistence type="predicted"/>
<reference evidence="3" key="1">
    <citation type="submission" date="2020-04" db="EMBL/GenBank/DDBJ databases">
        <authorList>
            <person name="Chiriac C."/>
            <person name="Salcher M."/>
            <person name="Ghai R."/>
            <person name="Kavagutti S V."/>
        </authorList>
    </citation>
    <scope>NUCLEOTIDE SEQUENCE</scope>
</reference>
<accession>A0A6J5NRM0</accession>
<dbReference type="InterPro" id="IPR003593">
    <property type="entry name" value="AAA+_ATPase"/>
</dbReference>
<dbReference type="Gene3D" id="3.40.50.300">
    <property type="entry name" value="P-loop containing nucleotide triphosphate hydrolases"/>
    <property type="match status" value="1"/>
</dbReference>
<organism evidence="3">
    <name type="scientific">uncultured Caudovirales phage</name>
    <dbReference type="NCBI Taxonomy" id="2100421"/>
    <lineage>
        <taxon>Viruses</taxon>
        <taxon>Duplodnaviria</taxon>
        <taxon>Heunggongvirae</taxon>
        <taxon>Uroviricota</taxon>
        <taxon>Caudoviricetes</taxon>
        <taxon>Peduoviridae</taxon>
        <taxon>Maltschvirus</taxon>
        <taxon>Maltschvirus maltsch</taxon>
    </lineage>
</organism>
<evidence type="ECO:0000256" key="1">
    <source>
        <dbReference type="SAM" id="MobiDB-lite"/>
    </source>
</evidence>
<feature type="compositionally biased region" description="Polar residues" evidence="1">
    <location>
        <begin position="609"/>
        <end position="619"/>
    </location>
</feature>
<sequence>MQEVQRIVGYLKTFVQPGQITELRAFGSETYSGTFSYDNLETMAVCAMELERKCSGVYFVPNPISIAATNEIKVGGNCASDSDVIERRWCLIDVDPVRPDGLSATDEERQAAWKVLCHVQTSMEASGFSDPIIACSGNGWHISFPISLPNDEDTRLKMKALLQGLHKRCSTPSAKVDVKTYNASRIWKLYGTKAKKGVATEQRPHRVAWVSKSSETLDDSIRKSNSNSLISILSAWEGQESALAQLETQRQQTPVSGEISRRAAQYISKISPAVSGQGGHDKTFHVAMVLVEGFGLSPEEALPVMNDWNRSCVPPWPSSDIVYKLKEASKLAARRGYLLESAQAPTATRSSRSVETRQAYTGPDCVAAQEISEDDPDATAGDLIRQQTTVSWIWPGWIQKGTITAIASDPGIGKTRLCADLLRRVNLGLPWPDGQPATLPIGSVAIWLAADSQWAELASLPGEMNFPPEAIVLNGRRSNPYSGTNLDSMEDLAEFERRIKRVKPGLIFVDTCGSATDRNTTRPEEAKGFFKPLAEIATRCGVSIVLVTHLNKGGEALGRRIVGACRQVIKLEQPDPEGSPNRRKLWVDKTNSKKPEALGVTMKDEGNDYDNSPPQTISRGSDEPGRPAALRGRPSNLVPDSAWLTEYLSTGAKRVKDCIDDAEDSGISMDRLYRAKKNITVEEYQVDNRKWWKIGGSADA</sequence>
<feature type="region of interest" description="Disordered" evidence="1">
    <location>
        <begin position="572"/>
        <end position="637"/>
    </location>
</feature>
<evidence type="ECO:0000313" key="3">
    <source>
        <dbReference type="EMBL" id="CAB4161422.1"/>
    </source>
</evidence>
<gene>
    <name evidence="3" type="ORF">UFOVP731_51</name>
</gene>
<feature type="domain" description="AAA+ ATPase" evidence="2">
    <location>
        <begin position="400"/>
        <end position="575"/>
    </location>
</feature>
<dbReference type="SMART" id="SM00382">
    <property type="entry name" value="AAA"/>
    <property type="match status" value="1"/>
</dbReference>
<name>A0A6J5NRM0_9CAUD</name>
<feature type="compositionally biased region" description="Basic and acidic residues" evidence="1">
    <location>
        <begin position="585"/>
        <end position="606"/>
    </location>
</feature>
<protein>
    <submittedName>
        <fullName evidence="3">AAA domain containing protein</fullName>
    </submittedName>
</protein>
<dbReference type="SUPFAM" id="SSF52540">
    <property type="entry name" value="P-loop containing nucleoside triphosphate hydrolases"/>
    <property type="match status" value="1"/>
</dbReference>
<dbReference type="InterPro" id="IPR027417">
    <property type="entry name" value="P-loop_NTPase"/>
</dbReference>
<dbReference type="EMBL" id="LR796705">
    <property type="protein sequence ID" value="CAB4161422.1"/>
    <property type="molecule type" value="Genomic_DNA"/>
</dbReference>
<evidence type="ECO:0000259" key="2">
    <source>
        <dbReference type="SMART" id="SM00382"/>
    </source>
</evidence>